<gene>
    <name evidence="9" type="ORF">SAMN05421799_102341</name>
</gene>
<protein>
    <submittedName>
        <fullName evidence="9">Carbohydrate ABC transporter membrane protein 2, CUT1 family</fullName>
    </submittedName>
</protein>
<dbReference type="PANTHER" id="PTHR43744:SF12">
    <property type="entry name" value="ABC TRANSPORTER PERMEASE PROTEIN MG189-RELATED"/>
    <property type="match status" value="1"/>
</dbReference>
<name>A0A1N7L199_9BACL</name>
<keyword evidence="6 7" id="KW-0472">Membrane</keyword>
<dbReference type="STRING" id="252246.SAMN05421799_102341"/>
<dbReference type="PROSITE" id="PS50928">
    <property type="entry name" value="ABC_TM1"/>
    <property type="match status" value="1"/>
</dbReference>
<keyword evidence="5 7" id="KW-1133">Transmembrane helix</keyword>
<dbReference type="RefSeq" id="WP_076345296.1">
    <property type="nucleotide sequence ID" value="NZ_FTOO01000002.1"/>
</dbReference>
<accession>A0A1N7L199</accession>
<feature type="transmembrane region" description="Helical" evidence="7">
    <location>
        <begin position="69"/>
        <end position="90"/>
    </location>
</feature>
<evidence type="ECO:0000256" key="2">
    <source>
        <dbReference type="ARBA" id="ARBA00022448"/>
    </source>
</evidence>
<dbReference type="Gene3D" id="1.10.3720.10">
    <property type="entry name" value="MetI-like"/>
    <property type="match status" value="1"/>
</dbReference>
<sequence length="268" mass="30059">MRKVLIYLALTVVTLFVLGPFIWMLSTSLKPAGQVLTTTPSLWPHPFEWRNYAAAWTSAPFARYFLNSLFISGVETVFDLTLGAMAAYAFARINFAGKRPLFLALLATLMVPGELLLIPNYITIAKLHWMSTYQGIIVPWLISVFTIFLMRQFFLSMPSEVFEAAEMDGLNPVRTLFQVVMPLTKPVWITAGLIKFIGSWNSFLWVVVISNSQSLDTVPVGLMNFTSDVGTEYNQLMAAATFCMVPLAIVFLIGQRYFIEGIARSGIR</sequence>
<proteinExistence type="inferred from homology"/>
<evidence type="ECO:0000313" key="10">
    <source>
        <dbReference type="Proteomes" id="UP000186156"/>
    </source>
</evidence>
<comment type="similarity">
    <text evidence="7">Belongs to the binding-protein-dependent transport system permease family.</text>
</comment>
<dbReference type="AlphaFoldDB" id="A0A1N7L199"/>
<dbReference type="GO" id="GO:0005886">
    <property type="term" value="C:plasma membrane"/>
    <property type="evidence" value="ECO:0007669"/>
    <property type="project" value="UniProtKB-SubCell"/>
</dbReference>
<evidence type="ECO:0000313" key="9">
    <source>
        <dbReference type="EMBL" id="SIS67625.1"/>
    </source>
</evidence>
<evidence type="ECO:0000256" key="5">
    <source>
        <dbReference type="ARBA" id="ARBA00022989"/>
    </source>
</evidence>
<feature type="transmembrane region" description="Helical" evidence="7">
    <location>
        <begin position="236"/>
        <end position="259"/>
    </location>
</feature>
<evidence type="ECO:0000256" key="6">
    <source>
        <dbReference type="ARBA" id="ARBA00023136"/>
    </source>
</evidence>
<dbReference type="PANTHER" id="PTHR43744">
    <property type="entry name" value="ABC TRANSPORTER PERMEASE PROTEIN MG189-RELATED-RELATED"/>
    <property type="match status" value="1"/>
</dbReference>
<evidence type="ECO:0000256" key="1">
    <source>
        <dbReference type="ARBA" id="ARBA00004651"/>
    </source>
</evidence>
<evidence type="ECO:0000256" key="3">
    <source>
        <dbReference type="ARBA" id="ARBA00022475"/>
    </source>
</evidence>
<feature type="transmembrane region" description="Helical" evidence="7">
    <location>
        <begin position="102"/>
        <end position="122"/>
    </location>
</feature>
<keyword evidence="10" id="KW-1185">Reference proteome</keyword>
<comment type="subcellular location">
    <subcellularLocation>
        <location evidence="1 7">Cell membrane</location>
        <topology evidence="1 7">Multi-pass membrane protein</topology>
    </subcellularLocation>
</comment>
<feature type="transmembrane region" description="Helical" evidence="7">
    <location>
        <begin position="187"/>
        <end position="209"/>
    </location>
</feature>
<keyword evidence="4 7" id="KW-0812">Transmembrane</keyword>
<evidence type="ECO:0000259" key="8">
    <source>
        <dbReference type="PROSITE" id="PS50928"/>
    </source>
</evidence>
<dbReference type="Proteomes" id="UP000186156">
    <property type="component" value="Unassembled WGS sequence"/>
</dbReference>
<evidence type="ECO:0000256" key="4">
    <source>
        <dbReference type="ARBA" id="ARBA00022692"/>
    </source>
</evidence>
<feature type="domain" description="ABC transmembrane type-1" evidence="8">
    <location>
        <begin position="65"/>
        <end position="254"/>
    </location>
</feature>
<dbReference type="SUPFAM" id="SSF161098">
    <property type="entry name" value="MetI-like"/>
    <property type="match status" value="1"/>
</dbReference>
<evidence type="ECO:0000256" key="7">
    <source>
        <dbReference type="RuleBase" id="RU363032"/>
    </source>
</evidence>
<dbReference type="EMBL" id="FTOO01000002">
    <property type="protein sequence ID" value="SIS67625.1"/>
    <property type="molecule type" value="Genomic_DNA"/>
</dbReference>
<dbReference type="InterPro" id="IPR000515">
    <property type="entry name" value="MetI-like"/>
</dbReference>
<dbReference type="CDD" id="cd06261">
    <property type="entry name" value="TM_PBP2"/>
    <property type="match status" value="1"/>
</dbReference>
<dbReference type="Pfam" id="PF00528">
    <property type="entry name" value="BPD_transp_1"/>
    <property type="match status" value="1"/>
</dbReference>
<organism evidence="9 10">
    <name type="scientific">Alicyclobacillus vulcanalis</name>
    <dbReference type="NCBI Taxonomy" id="252246"/>
    <lineage>
        <taxon>Bacteria</taxon>
        <taxon>Bacillati</taxon>
        <taxon>Bacillota</taxon>
        <taxon>Bacilli</taxon>
        <taxon>Bacillales</taxon>
        <taxon>Alicyclobacillaceae</taxon>
        <taxon>Alicyclobacillus</taxon>
    </lineage>
</organism>
<dbReference type="OrthoDB" id="31780at2"/>
<keyword evidence="2 7" id="KW-0813">Transport</keyword>
<feature type="transmembrane region" description="Helical" evidence="7">
    <location>
        <begin position="128"/>
        <end position="150"/>
    </location>
</feature>
<reference evidence="10" key="1">
    <citation type="submission" date="2017-01" db="EMBL/GenBank/DDBJ databases">
        <authorList>
            <person name="Varghese N."/>
            <person name="Submissions S."/>
        </authorList>
    </citation>
    <scope>NUCLEOTIDE SEQUENCE [LARGE SCALE GENOMIC DNA]</scope>
    <source>
        <strain evidence="10">DSM 16176</strain>
    </source>
</reference>
<dbReference type="GO" id="GO:0055085">
    <property type="term" value="P:transmembrane transport"/>
    <property type="evidence" value="ECO:0007669"/>
    <property type="project" value="InterPro"/>
</dbReference>
<dbReference type="InterPro" id="IPR035906">
    <property type="entry name" value="MetI-like_sf"/>
</dbReference>
<keyword evidence="3" id="KW-1003">Cell membrane</keyword>
<feature type="transmembrane region" description="Helical" evidence="7">
    <location>
        <begin position="5"/>
        <end position="25"/>
    </location>
</feature>